<evidence type="ECO:0000313" key="2">
    <source>
        <dbReference type="EMBL" id="AYV75776.1"/>
    </source>
</evidence>
<evidence type="ECO:0000256" key="1">
    <source>
        <dbReference type="SAM" id="MobiDB-lite"/>
    </source>
</evidence>
<organism evidence="2">
    <name type="scientific">Terrestrivirus sp</name>
    <dbReference type="NCBI Taxonomy" id="2487775"/>
    <lineage>
        <taxon>Viruses</taxon>
        <taxon>Varidnaviria</taxon>
        <taxon>Bamfordvirae</taxon>
        <taxon>Nucleocytoviricota</taxon>
        <taxon>Megaviricetes</taxon>
        <taxon>Imitervirales</taxon>
        <taxon>Mimiviridae</taxon>
        <taxon>Klosneuvirinae</taxon>
    </lineage>
</organism>
<reference evidence="2" key="1">
    <citation type="submission" date="2018-10" db="EMBL/GenBank/DDBJ databases">
        <title>Hidden diversity of soil giant viruses.</title>
        <authorList>
            <person name="Schulz F."/>
            <person name="Alteio L."/>
            <person name="Goudeau D."/>
            <person name="Ryan E.M."/>
            <person name="Malmstrom R.R."/>
            <person name="Blanchard J."/>
            <person name="Woyke T."/>
        </authorList>
    </citation>
    <scope>NUCLEOTIDE SEQUENCE</scope>
    <source>
        <strain evidence="2">TEV1</strain>
    </source>
</reference>
<name>A0A3G4ZLR1_9VIRU</name>
<accession>A0A3G4ZLR1</accession>
<proteinExistence type="predicted"/>
<protein>
    <submittedName>
        <fullName evidence="2">Uncharacterized protein</fullName>
    </submittedName>
</protein>
<feature type="compositionally biased region" description="Low complexity" evidence="1">
    <location>
        <begin position="8"/>
        <end position="23"/>
    </location>
</feature>
<sequence>MDNKVNKQTDQQIDQQTDQQKNIHTTGPFFRDKKELEAWLEQSQHETDEFYKYYWTPPKY</sequence>
<feature type="region of interest" description="Disordered" evidence="1">
    <location>
        <begin position="1"/>
        <end position="29"/>
    </location>
</feature>
<gene>
    <name evidence="2" type="ORF">Terrestrivirus3_45</name>
</gene>
<dbReference type="EMBL" id="MK071981">
    <property type="protein sequence ID" value="AYV75776.1"/>
    <property type="molecule type" value="Genomic_DNA"/>
</dbReference>